<dbReference type="AlphaFoldDB" id="A0AAV3JDU5"/>
<reference evidence="1 2" key="1">
    <citation type="submission" date="2013-04" db="EMBL/GenBank/DDBJ databases">
        <authorList>
            <person name="Harkins D.M."/>
            <person name="Durkin A.S."/>
            <person name="Brinkac L.M."/>
            <person name="Haft D.H."/>
            <person name="Selengut J.D."/>
            <person name="Sanka R."/>
            <person name="DePew J."/>
            <person name="Purushe J."/>
            <person name="Chanthongthip A."/>
            <person name="Lattana O."/>
            <person name="Phetsouvanh R."/>
            <person name="Newton P.N."/>
            <person name="Vinetz J.M."/>
            <person name="Sutton G.G."/>
            <person name="Nierman W.C."/>
            <person name="Fouts D.E."/>
        </authorList>
    </citation>
    <scope>NUCLEOTIDE SEQUENCE [LARGE SCALE GENOMIC DNA]</scope>
    <source>
        <strain evidence="1 2">UI 09931</strain>
    </source>
</reference>
<sequence length="53" mass="6139">MGDTFKEMKNDLDSEKITMEKIWSKREKQMHRIIQNTAGMYGDLTGLGATYLL</sequence>
<protein>
    <submittedName>
        <fullName evidence="1">PF09903 domain protein</fullName>
    </submittedName>
</protein>
<comment type="caution">
    <text evidence="1">The sequence shown here is derived from an EMBL/GenBank/DDBJ whole genome shotgun (WGS) entry which is preliminary data.</text>
</comment>
<evidence type="ECO:0000313" key="1">
    <source>
        <dbReference type="EMBL" id="EPG58796.1"/>
    </source>
</evidence>
<proteinExistence type="predicted"/>
<dbReference type="EMBL" id="AHNP02000004">
    <property type="protein sequence ID" value="EPG58796.1"/>
    <property type="molecule type" value="Genomic_DNA"/>
</dbReference>
<dbReference type="InterPro" id="IPR019219">
    <property type="entry name" value="DUF2130"/>
</dbReference>
<accession>A0AAV3JDU5</accession>
<dbReference type="Proteomes" id="UP000014570">
    <property type="component" value="Unassembled WGS sequence"/>
</dbReference>
<name>A0AAV3JDU5_LEPBO</name>
<dbReference type="Pfam" id="PF09903">
    <property type="entry name" value="DUF2130"/>
    <property type="match status" value="1"/>
</dbReference>
<evidence type="ECO:0000313" key="2">
    <source>
        <dbReference type="Proteomes" id="UP000014570"/>
    </source>
</evidence>
<gene>
    <name evidence="1" type="ORF">LEP1GSC103_0369</name>
</gene>
<organism evidence="1 2">
    <name type="scientific">Leptospira borgpetersenii serovar Javanica str. UI 09931</name>
    <dbReference type="NCBI Taxonomy" id="1049767"/>
    <lineage>
        <taxon>Bacteria</taxon>
        <taxon>Pseudomonadati</taxon>
        <taxon>Spirochaetota</taxon>
        <taxon>Spirochaetia</taxon>
        <taxon>Leptospirales</taxon>
        <taxon>Leptospiraceae</taxon>
        <taxon>Leptospira</taxon>
    </lineage>
</organism>